<evidence type="ECO:0000313" key="1">
    <source>
        <dbReference type="EMBL" id="GMH77234.1"/>
    </source>
</evidence>
<protein>
    <submittedName>
        <fullName evidence="1">Uncharacterized protein</fullName>
    </submittedName>
</protein>
<dbReference type="Gene3D" id="3.40.50.1820">
    <property type="entry name" value="alpha/beta hydrolase"/>
    <property type="match status" value="1"/>
</dbReference>
<dbReference type="PANTHER" id="PTHR13833:SF71">
    <property type="entry name" value="NHL DOMAIN-CONTAINING PROTEIN"/>
    <property type="match status" value="1"/>
</dbReference>
<name>A0A9W7AT04_9STRA</name>
<dbReference type="AlphaFoldDB" id="A0A9W7AT04"/>
<proteinExistence type="predicted"/>
<sequence>MDIPGLIKKTNENSQIVRFKIVHGDNDDTVPVEDGRRFRDAIVNSEYLEVEGANHGFNELGGILEILKGIPIVLKLISDGTPGFVGGVSSDARFKIPEDLATDYEGCAYVADTGNHTIRMIGPDGRVSTIAGTGVAGSEDGDDSTATFSFPSGVAVWYDWQWSTIVNSTDEYSVIWQNGNDSLALFVADTENQRIRKITRDVTYDSNYRKRWDNVQVTCFAGRCGEGTSSFSHSVATATPAAGYADREPWESRFDRPRGIAVSDYGDVYIADQQPPH</sequence>
<comment type="caution">
    <text evidence="1">The sequence shown here is derived from an EMBL/GenBank/DDBJ whole genome shotgun (WGS) entry which is preliminary data.</text>
</comment>
<dbReference type="Gene3D" id="2.120.10.30">
    <property type="entry name" value="TolB, C-terminal domain"/>
    <property type="match status" value="2"/>
</dbReference>
<dbReference type="Proteomes" id="UP001162640">
    <property type="component" value="Unassembled WGS sequence"/>
</dbReference>
<evidence type="ECO:0000313" key="2">
    <source>
        <dbReference type="Proteomes" id="UP001162640"/>
    </source>
</evidence>
<dbReference type="InterPro" id="IPR029058">
    <property type="entry name" value="AB_hydrolase_fold"/>
</dbReference>
<dbReference type="SUPFAM" id="SSF53474">
    <property type="entry name" value="alpha/beta-Hydrolases"/>
    <property type="match status" value="1"/>
</dbReference>
<dbReference type="SUPFAM" id="SSF101898">
    <property type="entry name" value="NHL repeat"/>
    <property type="match status" value="1"/>
</dbReference>
<dbReference type="EMBL" id="BLQM01000231">
    <property type="protein sequence ID" value="GMH77234.1"/>
    <property type="molecule type" value="Genomic_DNA"/>
</dbReference>
<reference evidence="2" key="1">
    <citation type="journal article" date="2023" name="Commun. Biol.">
        <title>Genome analysis of Parmales, the sister group of diatoms, reveals the evolutionary specialization of diatoms from phago-mixotrophs to photoautotrophs.</title>
        <authorList>
            <person name="Ban H."/>
            <person name="Sato S."/>
            <person name="Yoshikawa S."/>
            <person name="Yamada K."/>
            <person name="Nakamura Y."/>
            <person name="Ichinomiya M."/>
            <person name="Sato N."/>
            <person name="Blanc-Mathieu R."/>
            <person name="Endo H."/>
            <person name="Kuwata A."/>
            <person name="Ogata H."/>
        </authorList>
    </citation>
    <scope>NUCLEOTIDE SEQUENCE [LARGE SCALE GENOMIC DNA]</scope>
</reference>
<dbReference type="PANTHER" id="PTHR13833">
    <property type="match status" value="1"/>
</dbReference>
<accession>A0A9W7AT04</accession>
<dbReference type="InterPro" id="IPR011042">
    <property type="entry name" value="6-blade_b-propeller_TolB-like"/>
</dbReference>
<gene>
    <name evidence="1" type="ORF">TL16_g07341</name>
</gene>
<organism evidence="1 2">
    <name type="scientific">Triparma laevis f. inornata</name>
    <dbReference type="NCBI Taxonomy" id="1714386"/>
    <lineage>
        <taxon>Eukaryota</taxon>
        <taxon>Sar</taxon>
        <taxon>Stramenopiles</taxon>
        <taxon>Ochrophyta</taxon>
        <taxon>Bolidophyceae</taxon>
        <taxon>Parmales</taxon>
        <taxon>Triparmaceae</taxon>
        <taxon>Triparma</taxon>
    </lineage>
</organism>